<keyword evidence="2" id="KW-1185">Reference proteome</keyword>
<name>B0DNL2_LACBS</name>
<evidence type="ECO:0000313" key="1">
    <source>
        <dbReference type="EMBL" id="EDR03676.1"/>
    </source>
</evidence>
<organism evidence="2">
    <name type="scientific">Laccaria bicolor (strain S238N-H82 / ATCC MYA-4686)</name>
    <name type="common">Bicoloured deceiver</name>
    <name type="synonym">Laccaria laccata var. bicolor</name>
    <dbReference type="NCBI Taxonomy" id="486041"/>
    <lineage>
        <taxon>Eukaryota</taxon>
        <taxon>Fungi</taxon>
        <taxon>Dikarya</taxon>
        <taxon>Basidiomycota</taxon>
        <taxon>Agaricomycotina</taxon>
        <taxon>Agaricomycetes</taxon>
        <taxon>Agaricomycetidae</taxon>
        <taxon>Agaricales</taxon>
        <taxon>Agaricineae</taxon>
        <taxon>Hydnangiaceae</taxon>
        <taxon>Laccaria</taxon>
    </lineage>
</organism>
<dbReference type="EMBL" id="DS547122">
    <property type="protein sequence ID" value="EDR03676.1"/>
    <property type="molecule type" value="Genomic_DNA"/>
</dbReference>
<dbReference type="GeneID" id="6081229"/>
<dbReference type="InParanoid" id="B0DNL2"/>
<protein>
    <submittedName>
        <fullName evidence="1">Predicted protein</fullName>
    </submittedName>
</protein>
<dbReference type="RefSeq" id="XP_001885529.1">
    <property type="nucleotide sequence ID" value="XM_001885494.1"/>
</dbReference>
<evidence type="ECO:0000313" key="2">
    <source>
        <dbReference type="Proteomes" id="UP000001194"/>
    </source>
</evidence>
<dbReference type="AlphaFoldDB" id="B0DNL2"/>
<dbReference type="KEGG" id="lbc:LACBIDRAFT_331141"/>
<accession>B0DNL2</accession>
<reference evidence="1 2" key="1">
    <citation type="journal article" date="2008" name="Nature">
        <title>The genome of Laccaria bicolor provides insights into mycorrhizal symbiosis.</title>
        <authorList>
            <person name="Martin F."/>
            <person name="Aerts A."/>
            <person name="Ahren D."/>
            <person name="Brun A."/>
            <person name="Danchin E.G.J."/>
            <person name="Duchaussoy F."/>
            <person name="Gibon J."/>
            <person name="Kohler A."/>
            <person name="Lindquist E."/>
            <person name="Pereda V."/>
            <person name="Salamov A."/>
            <person name="Shapiro H.J."/>
            <person name="Wuyts J."/>
            <person name="Blaudez D."/>
            <person name="Buee M."/>
            <person name="Brokstein P."/>
            <person name="Canbaeck B."/>
            <person name="Cohen D."/>
            <person name="Courty P.E."/>
            <person name="Coutinho P.M."/>
            <person name="Delaruelle C."/>
            <person name="Detter J.C."/>
            <person name="Deveau A."/>
            <person name="DiFazio S."/>
            <person name="Duplessis S."/>
            <person name="Fraissinet-Tachet L."/>
            <person name="Lucic E."/>
            <person name="Frey-Klett P."/>
            <person name="Fourrey C."/>
            <person name="Feussner I."/>
            <person name="Gay G."/>
            <person name="Grimwood J."/>
            <person name="Hoegger P.J."/>
            <person name="Jain P."/>
            <person name="Kilaru S."/>
            <person name="Labbe J."/>
            <person name="Lin Y.C."/>
            <person name="Legue V."/>
            <person name="Le Tacon F."/>
            <person name="Marmeisse R."/>
            <person name="Melayah D."/>
            <person name="Montanini B."/>
            <person name="Muratet M."/>
            <person name="Nehls U."/>
            <person name="Niculita-Hirzel H."/>
            <person name="Oudot-Le Secq M.P."/>
            <person name="Peter M."/>
            <person name="Quesneville H."/>
            <person name="Rajashekar B."/>
            <person name="Reich M."/>
            <person name="Rouhier N."/>
            <person name="Schmutz J."/>
            <person name="Yin T."/>
            <person name="Chalot M."/>
            <person name="Henrissat B."/>
            <person name="Kuees U."/>
            <person name="Lucas S."/>
            <person name="Van de Peer Y."/>
            <person name="Podila G.K."/>
            <person name="Polle A."/>
            <person name="Pukkila P.J."/>
            <person name="Richardson P.M."/>
            <person name="Rouze P."/>
            <person name="Sanders I.R."/>
            <person name="Stajich J.E."/>
            <person name="Tunlid A."/>
            <person name="Tuskan G."/>
            <person name="Grigoriev I.V."/>
        </authorList>
    </citation>
    <scope>NUCLEOTIDE SEQUENCE [LARGE SCALE GENOMIC DNA]</scope>
    <source>
        <strain evidence="2">S238N-H82 / ATCC MYA-4686</strain>
    </source>
</reference>
<proteinExistence type="predicted"/>
<sequence>MVERQEHHWHVLVAYIPQFQFDHIAMQQPAILSTLNPDCMNPLYRYTSHKNIQWICTTCIQSAYLGLYSGWNWETVFQDASSLEYPNHYLLKGPDGHVDTTSFSQNFSVSDWSSNTVSIGSTSNNNVDMKDAEPAYATHYPDYNVFSKGLLVNNGYVERGVSDFTPYLSTPTNTPYLSMLSPIESTMFRILSLPD</sequence>
<dbReference type="HOGENOM" id="CLU_1396550_0_0_1"/>
<dbReference type="Proteomes" id="UP000001194">
    <property type="component" value="Unassembled WGS sequence"/>
</dbReference>
<gene>
    <name evidence="1" type="ORF">LACBIDRAFT_331141</name>
</gene>